<name>A0AC58RW24_TOBAC</name>
<proteinExistence type="predicted"/>
<accession>A0AC58RW24</accession>
<keyword evidence="1" id="KW-1185">Reference proteome</keyword>
<protein>
    <submittedName>
        <fullName evidence="2">Uncharacterized protein LOC142163451</fullName>
    </submittedName>
</protein>
<reference evidence="1" key="1">
    <citation type="journal article" date="2014" name="Nat. Commun.">
        <title>The tobacco genome sequence and its comparison with those of tomato and potato.</title>
        <authorList>
            <person name="Sierro N."/>
            <person name="Battey J.N."/>
            <person name="Ouadi S."/>
            <person name="Bakaher N."/>
            <person name="Bovet L."/>
            <person name="Willig A."/>
            <person name="Goepfert S."/>
            <person name="Peitsch M.C."/>
            <person name="Ivanov N.V."/>
        </authorList>
    </citation>
    <scope>NUCLEOTIDE SEQUENCE [LARGE SCALE GENOMIC DNA]</scope>
</reference>
<organism evidence="1 2">
    <name type="scientific">Nicotiana tabacum</name>
    <name type="common">Common tobacco</name>
    <dbReference type="NCBI Taxonomy" id="4097"/>
    <lineage>
        <taxon>Eukaryota</taxon>
        <taxon>Viridiplantae</taxon>
        <taxon>Streptophyta</taxon>
        <taxon>Embryophyta</taxon>
        <taxon>Tracheophyta</taxon>
        <taxon>Spermatophyta</taxon>
        <taxon>Magnoliopsida</taxon>
        <taxon>eudicotyledons</taxon>
        <taxon>Gunneridae</taxon>
        <taxon>Pentapetalae</taxon>
        <taxon>asterids</taxon>
        <taxon>lamiids</taxon>
        <taxon>Solanales</taxon>
        <taxon>Solanaceae</taxon>
        <taxon>Nicotianoideae</taxon>
        <taxon>Nicotianeae</taxon>
        <taxon>Nicotiana</taxon>
    </lineage>
</organism>
<reference evidence="2" key="2">
    <citation type="submission" date="2025-08" db="UniProtKB">
        <authorList>
            <consortium name="RefSeq"/>
        </authorList>
    </citation>
    <scope>IDENTIFICATION</scope>
    <source>
        <tissue evidence="2">Leaf</tissue>
    </source>
</reference>
<dbReference type="RefSeq" id="XP_075076839.1">
    <property type="nucleotide sequence ID" value="XM_075220738.1"/>
</dbReference>
<evidence type="ECO:0000313" key="2">
    <source>
        <dbReference type="RefSeq" id="XP_075076839.1"/>
    </source>
</evidence>
<dbReference type="Proteomes" id="UP000790787">
    <property type="component" value="Chromosome 8"/>
</dbReference>
<gene>
    <name evidence="2" type="primary">LOC142163451</name>
</gene>
<sequence length="200" mass="22835">MGSKLAAKGMDPRCIAPTLKKSEVIVELCKEEVEEETQKWKQALILYIVGEAPTIGVMERYIALARNFTAKPKVYFHNDGYFVVRFNSIEDRDEMLYSGPYMLNNKPIIMKVWFADFDFNKEVLQTILVWVKYPNLPLNCWENKSLSRISSGSGIPLYADTCTTQIDQISYARVLVEVNVTKELPRSIKMKEGVHAGDSI</sequence>
<evidence type="ECO:0000313" key="1">
    <source>
        <dbReference type="Proteomes" id="UP000790787"/>
    </source>
</evidence>